<dbReference type="SFLD" id="SFLDF00562">
    <property type="entry name" value="HemN-like__clustered_with_heat"/>
    <property type="match status" value="1"/>
</dbReference>
<comment type="similarity">
    <text evidence="1">Belongs to the anaerobic coproporphyrinogen-III oxidase family. HemW subfamily.</text>
</comment>
<dbReference type="InterPro" id="IPR010723">
    <property type="entry name" value="HemN_C"/>
</dbReference>
<protein>
    <recommendedName>
        <fullName evidence="2">Heme chaperone HemW</fullName>
    </recommendedName>
</protein>
<keyword evidence="2" id="KW-0349">Heme</keyword>
<proteinExistence type="inferred from homology"/>
<dbReference type="SMART" id="SM00729">
    <property type="entry name" value="Elp3"/>
    <property type="match status" value="1"/>
</dbReference>
<dbReference type="SFLD" id="SFLDF00288">
    <property type="entry name" value="HemN-like__clustered_with_nucl"/>
    <property type="match status" value="1"/>
</dbReference>
<keyword evidence="2" id="KW-0963">Cytoplasm</keyword>
<dbReference type="Pfam" id="PF06969">
    <property type="entry name" value="HemN_C"/>
    <property type="match status" value="1"/>
</dbReference>
<evidence type="ECO:0000313" key="4">
    <source>
        <dbReference type="EMBL" id="MBD0850108.1"/>
    </source>
</evidence>
<dbReference type="Pfam" id="PF04055">
    <property type="entry name" value="Radical_SAM"/>
    <property type="match status" value="1"/>
</dbReference>
<dbReference type="InterPro" id="IPR004559">
    <property type="entry name" value="HemW-like"/>
</dbReference>
<keyword evidence="2" id="KW-0004">4Fe-4S</keyword>
<keyword evidence="5" id="KW-1185">Reference proteome</keyword>
<comment type="subcellular location">
    <subcellularLocation>
        <location evidence="2">Cytoplasm</location>
    </subcellularLocation>
</comment>
<keyword evidence="2" id="KW-0143">Chaperone</keyword>
<dbReference type="Proteomes" id="UP000598350">
    <property type="component" value="Unassembled WGS sequence"/>
</dbReference>
<evidence type="ECO:0000313" key="5">
    <source>
        <dbReference type="Proteomes" id="UP000598350"/>
    </source>
</evidence>
<name>A0ABR7VCW4_9FLAO</name>
<dbReference type="EMBL" id="JABTCG010000002">
    <property type="protein sequence ID" value="MBD0850108.1"/>
    <property type="molecule type" value="Genomic_DNA"/>
</dbReference>
<evidence type="ECO:0000256" key="2">
    <source>
        <dbReference type="RuleBase" id="RU364116"/>
    </source>
</evidence>
<dbReference type="InterPro" id="IPR023404">
    <property type="entry name" value="rSAM_horseshoe"/>
</dbReference>
<reference evidence="4 5" key="1">
    <citation type="submission" date="2020-05" db="EMBL/GenBank/DDBJ databases">
        <title>The draft genome sequence of Maribacter arenosus CAU 1321.</title>
        <authorList>
            <person name="Mu L."/>
        </authorList>
    </citation>
    <scope>NUCLEOTIDE SEQUENCE [LARGE SCALE GENOMIC DNA]</scope>
    <source>
        <strain evidence="4 5">CAU 1321</strain>
    </source>
</reference>
<dbReference type="InterPro" id="IPR058240">
    <property type="entry name" value="rSAM_sf"/>
</dbReference>
<dbReference type="SFLD" id="SFLDG01065">
    <property type="entry name" value="anaerobic_coproporphyrinogen-I"/>
    <property type="match status" value="1"/>
</dbReference>
<organism evidence="4 5">
    <name type="scientific">Maribacter arenosus</name>
    <dbReference type="NCBI Taxonomy" id="1854708"/>
    <lineage>
        <taxon>Bacteria</taxon>
        <taxon>Pseudomonadati</taxon>
        <taxon>Bacteroidota</taxon>
        <taxon>Flavobacteriia</taxon>
        <taxon>Flavobacteriales</taxon>
        <taxon>Flavobacteriaceae</taxon>
        <taxon>Maribacter</taxon>
    </lineage>
</organism>
<dbReference type="RefSeq" id="WP_188313251.1">
    <property type="nucleotide sequence ID" value="NZ_JABTCG010000002.1"/>
</dbReference>
<dbReference type="PROSITE" id="PS51918">
    <property type="entry name" value="RADICAL_SAM"/>
    <property type="match status" value="1"/>
</dbReference>
<dbReference type="NCBIfam" id="TIGR00539">
    <property type="entry name" value="hemN_rel"/>
    <property type="match status" value="1"/>
</dbReference>
<sequence>MSGIYIHIPFCKQACHYCDFHFSTSLAKKDRMIMALKKELVLRKDEFKEETVETIYFGGGTPSVLRTSEINDLIQTVYSTYNVVKQPEITLEANPDDLTVEKVGQLAESPINRLSIGVQSFFEEDLKLMNRAHNAKEAEQCIKEAANYFKNISIDLIYGIPEMTDERWKQNIEKALSFEIPHISSYALTIEPKTALASFIKKGLIKPTDDAMAQRHFRILYDILSLEGYDCYEVSNFGKPGYYSKNNTAYWLGKKYMGIGPSAHSYDGGKRSWNISNNPKYLKAIAEGQLPITHELLSLTDKYNEYVMTGLRTSWGISLDKIRERFGEKYYVYITLQMERYIAQELLSLSKNQLVATKKGKFLVDGIASDLFILN</sequence>
<dbReference type="InterPro" id="IPR006638">
    <property type="entry name" value="Elp3/MiaA/NifB-like_rSAM"/>
</dbReference>
<dbReference type="CDD" id="cd01335">
    <property type="entry name" value="Radical_SAM"/>
    <property type="match status" value="1"/>
</dbReference>
<keyword evidence="2" id="KW-0479">Metal-binding</keyword>
<dbReference type="PANTHER" id="PTHR13932">
    <property type="entry name" value="COPROPORPHYRINIGEN III OXIDASE"/>
    <property type="match status" value="1"/>
</dbReference>
<dbReference type="InterPro" id="IPR034505">
    <property type="entry name" value="Coproporphyrinogen-III_oxidase"/>
</dbReference>
<keyword evidence="2" id="KW-0408">Iron</keyword>
<comment type="caution">
    <text evidence="4">The sequence shown here is derived from an EMBL/GenBank/DDBJ whole genome shotgun (WGS) entry which is preliminary data.</text>
</comment>
<keyword evidence="2" id="KW-0411">Iron-sulfur</keyword>
<accession>A0ABR7VCW4</accession>
<keyword evidence="2" id="KW-0949">S-adenosyl-L-methionine</keyword>
<evidence type="ECO:0000256" key="1">
    <source>
        <dbReference type="ARBA" id="ARBA00006100"/>
    </source>
</evidence>
<dbReference type="PANTHER" id="PTHR13932:SF5">
    <property type="entry name" value="RADICAL S-ADENOSYL METHIONINE DOMAIN-CONTAINING PROTEIN 1, MITOCHONDRIAL"/>
    <property type="match status" value="1"/>
</dbReference>
<dbReference type="SFLD" id="SFLDS00029">
    <property type="entry name" value="Radical_SAM"/>
    <property type="match status" value="1"/>
</dbReference>
<feature type="domain" description="Radical SAM core" evidence="3">
    <location>
        <begin position="1"/>
        <end position="230"/>
    </location>
</feature>
<dbReference type="SUPFAM" id="SSF102114">
    <property type="entry name" value="Radical SAM enzymes"/>
    <property type="match status" value="1"/>
</dbReference>
<dbReference type="Gene3D" id="3.80.30.20">
    <property type="entry name" value="tm_1862 like domain"/>
    <property type="match status" value="1"/>
</dbReference>
<evidence type="ECO:0000259" key="3">
    <source>
        <dbReference type="PROSITE" id="PS51918"/>
    </source>
</evidence>
<dbReference type="InterPro" id="IPR007197">
    <property type="entry name" value="rSAM"/>
</dbReference>
<gene>
    <name evidence="4" type="primary">hemW</name>
    <name evidence="4" type="ORF">HPE63_05455</name>
</gene>
<comment type="function">
    <text evidence="2">Probably acts as a heme chaperone, transferring heme to an unknown acceptor. Binds one molecule of heme per monomer, possibly covalently. Binds 1 [4Fe-4S] cluster. The cluster is coordinated with 3 cysteines and an exchangeable S-adenosyl-L-methionine.</text>
</comment>